<dbReference type="EMBL" id="CAEKDK010000002">
    <property type="protein sequence ID" value="CAB4269527.1"/>
    <property type="molecule type" value="Genomic_DNA"/>
</dbReference>
<accession>A0A6J5U1Q1</accession>
<evidence type="ECO:0000313" key="2">
    <source>
        <dbReference type="EMBL" id="CAB4269527.1"/>
    </source>
</evidence>
<dbReference type="AlphaFoldDB" id="A0A6J5U1Q1"/>
<dbReference type="Proteomes" id="UP000507222">
    <property type="component" value="Unassembled WGS sequence"/>
</dbReference>
<protein>
    <submittedName>
        <fullName evidence="2">Uncharacterized protein</fullName>
    </submittedName>
</protein>
<name>A0A6J5U1Q1_PRUAR</name>
<feature type="region of interest" description="Disordered" evidence="1">
    <location>
        <begin position="1"/>
        <end position="45"/>
    </location>
</feature>
<gene>
    <name evidence="2" type="ORF">CURHAP_LOCUS15127</name>
</gene>
<evidence type="ECO:0000313" key="3">
    <source>
        <dbReference type="Proteomes" id="UP000507222"/>
    </source>
</evidence>
<feature type="compositionally biased region" description="Polar residues" evidence="1">
    <location>
        <begin position="1"/>
        <end position="12"/>
    </location>
</feature>
<sequence length="115" mass="12600">MPLKTLNRTSYEGNPELCGDPLPKCGNQEAPQPPPSTKEDSDSGSARMLGFDLIFCSTGIESGFALGMILSNVPITRRQESFLKIVGMVRLMIWKRLSCTSIVSDHSLNHLALSF</sequence>
<organism evidence="2 3">
    <name type="scientific">Prunus armeniaca</name>
    <name type="common">Apricot</name>
    <name type="synonym">Armeniaca vulgaris</name>
    <dbReference type="NCBI Taxonomy" id="36596"/>
    <lineage>
        <taxon>Eukaryota</taxon>
        <taxon>Viridiplantae</taxon>
        <taxon>Streptophyta</taxon>
        <taxon>Embryophyta</taxon>
        <taxon>Tracheophyta</taxon>
        <taxon>Spermatophyta</taxon>
        <taxon>Magnoliopsida</taxon>
        <taxon>eudicotyledons</taxon>
        <taxon>Gunneridae</taxon>
        <taxon>Pentapetalae</taxon>
        <taxon>rosids</taxon>
        <taxon>fabids</taxon>
        <taxon>Rosales</taxon>
        <taxon>Rosaceae</taxon>
        <taxon>Amygdaloideae</taxon>
        <taxon>Amygdaleae</taxon>
        <taxon>Prunus</taxon>
    </lineage>
</organism>
<evidence type="ECO:0000256" key="1">
    <source>
        <dbReference type="SAM" id="MobiDB-lite"/>
    </source>
</evidence>
<proteinExistence type="predicted"/>
<reference evidence="2 3" key="1">
    <citation type="submission" date="2020-05" db="EMBL/GenBank/DDBJ databases">
        <authorList>
            <person name="Campoy J."/>
            <person name="Schneeberger K."/>
            <person name="Spophaly S."/>
        </authorList>
    </citation>
    <scope>NUCLEOTIDE SEQUENCE [LARGE SCALE GENOMIC DNA]</scope>
    <source>
        <strain evidence="2">PruArmRojPasFocal</strain>
    </source>
</reference>